<feature type="compositionally biased region" description="Acidic residues" evidence="1">
    <location>
        <begin position="23"/>
        <end position="35"/>
    </location>
</feature>
<dbReference type="EMBL" id="VJMH01007044">
    <property type="protein sequence ID" value="KAF0685843.1"/>
    <property type="molecule type" value="Genomic_DNA"/>
</dbReference>
<feature type="compositionally biased region" description="Basic and acidic residues" evidence="1">
    <location>
        <begin position="43"/>
        <end position="52"/>
    </location>
</feature>
<feature type="compositionally biased region" description="Acidic residues" evidence="1">
    <location>
        <begin position="731"/>
        <end position="752"/>
    </location>
</feature>
<feature type="region of interest" description="Disordered" evidence="1">
    <location>
        <begin position="1"/>
        <end position="127"/>
    </location>
</feature>
<feature type="region of interest" description="Disordered" evidence="1">
    <location>
        <begin position="191"/>
        <end position="210"/>
    </location>
</feature>
<feature type="compositionally biased region" description="Polar residues" evidence="1">
    <location>
        <begin position="165"/>
        <end position="176"/>
    </location>
</feature>
<dbReference type="Proteomes" id="UP000332933">
    <property type="component" value="Unassembled WGS sequence"/>
</dbReference>
<evidence type="ECO:0000256" key="1">
    <source>
        <dbReference type="SAM" id="MobiDB-lite"/>
    </source>
</evidence>
<evidence type="ECO:0000313" key="3">
    <source>
        <dbReference type="EMBL" id="VFT98982.1"/>
    </source>
</evidence>
<organism evidence="3 4">
    <name type="scientific">Aphanomyces stellatus</name>
    <dbReference type="NCBI Taxonomy" id="120398"/>
    <lineage>
        <taxon>Eukaryota</taxon>
        <taxon>Sar</taxon>
        <taxon>Stramenopiles</taxon>
        <taxon>Oomycota</taxon>
        <taxon>Saprolegniomycetes</taxon>
        <taxon>Saprolegniales</taxon>
        <taxon>Verrucalvaceae</taxon>
        <taxon>Aphanomyces</taxon>
    </lineage>
</organism>
<proteinExistence type="predicted"/>
<name>A0A485LL90_9STRA</name>
<feature type="compositionally biased region" description="Acidic residues" evidence="1">
    <location>
        <begin position="1"/>
        <end position="12"/>
    </location>
</feature>
<reference evidence="3 4" key="1">
    <citation type="submission" date="2019-03" db="EMBL/GenBank/DDBJ databases">
        <authorList>
            <person name="Gaulin E."/>
            <person name="Dumas B."/>
        </authorList>
    </citation>
    <scope>NUCLEOTIDE SEQUENCE [LARGE SCALE GENOMIC DNA]</scope>
    <source>
        <strain evidence="3">CBS 568.67</strain>
    </source>
</reference>
<evidence type="ECO:0000313" key="4">
    <source>
        <dbReference type="Proteomes" id="UP000332933"/>
    </source>
</evidence>
<gene>
    <name evidence="3" type="primary">Aste57867_22318</name>
    <name evidence="2" type="ORF">As57867_022248</name>
    <name evidence="3" type="ORF">ASTE57867_22318</name>
</gene>
<evidence type="ECO:0000313" key="2">
    <source>
        <dbReference type="EMBL" id="KAF0685843.1"/>
    </source>
</evidence>
<keyword evidence="4" id="KW-1185">Reference proteome</keyword>
<feature type="region of interest" description="Disordered" evidence="1">
    <location>
        <begin position="725"/>
        <end position="752"/>
    </location>
</feature>
<feature type="region of interest" description="Disordered" evidence="1">
    <location>
        <begin position="144"/>
        <end position="181"/>
    </location>
</feature>
<reference evidence="2" key="2">
    <citation type="submission" date="2019-06" db="EMBL/GenBank/DDBJ databases">
        <title>Genomics analysis of Aphanomyces spp. identifies a new class of oomycete effector associated with host adaptation.</title>
        <authorList>
            <person name="Gaulin E."/>
        </authorList>
    </citation>
    <scope>NUCLEOTIDE SEQUENCE</scope>
    <source>
        <strain evidence="2">CBS 578.67</strain>
    </source>
</reference>
<dbReference type="OrthoDB" id="64020at2759"/>
<dbReference type="EMBL" id="CAADRA010007070">
    <property type="protein sequence ID" value="VFT98982.1"/>
    <property type="molecule type" value="Genomic_DNA"/>
</dbReference>
<dbReference type="AlphaFoldDB" id="A0A485LL90"/>
<protein>
    <submittedName>
        <fullName evidence="3">Aste57867_22318 protein</fullName>
    </submittedName>
</protein>
<accession>A0A485LL90</accession>
<sequence>MDAVMEDLELFPEQETLNPFDPANDEDMEADEDEPFLPASHNMEIDLTHSDDNAESPPPQKRPTEIDDISSSTKRFKSDGEVPLRASSPINSAGSSLGRGSPRLDSSPLVQSLPKLEIPPPAALTPAFPTKQEEHSLNVMSNEYADTKPVIADNTTPGEVKEDTSSVNAEGASSVSDEVGEAQDVKARFDSHAPTQQTQPKAEGTAAASTTSPLQRSFKACLLCRSKKGTVVLCVGCWIPVHSACIQGKKYCGSCTIALTSRTADDVTPEDPKLIAIVKGLGYMNSITSNPNQFKLVGHVASLHLYELATIAPLQIKAHAQKFIPQYSQQWLAAKLLEVKSADKLSTKDITNSIVGLFGLKKSNLSNALVDAIQEHANHYSVVDFLGWDPKSETPVTKYSNLCGGCGLRILRSQPKCLACNRSLVFPSKFEGFRASVIVAYHAEQVGISIGCSLLQVFAHWPVLRKAYIKAANTNYDQALCSDQWKMICSILDILSMHGTRRLPRQLLDTEFSILSNQDLLRRWMVSGNLDLFGTALYCLQLFPPTTEISSLVDAWQAILLQKQHPTAGSWGYQDAVFPFVDILRYKSTYSCIKALMPMRFHGFGPSHVDFWAYLQEWARQKAIPCGVVTSSRRFGNLRDLYRSQVISEDDSNPLHAAVQMHLKGRKQMPQAGHVVRVSSGWKRYTCDVWDKPTLDAAGNALTMNDLSIFDGLKFEDGEVIDLSNAGGMLDDGDGGDVVEDDDDEEETKEEW</sequence>